<evidence type="ECO:0000313" key="1">
    <source>
        <dbReference type="EMBL" id="PWQ97515.1"/>
    </source>
</evidence>
<name>A0A317CG27_9GAMM</name>
<reference evidence="1 2" key="1">
    <citation type="submission" date="2018-05" db="EMBL/GenBank/DDBJ databases">
        <title>Leucothrix arctica sp. nov., isolated from Arctic seawater.</title>
        <authorList>
            <person name="Choi A."/>
            <person name="Baek K."/>
        </authorList>
    </citation>
    <scope>NUCLEOTIDE SEQUENCE [LARGE SCALE GENOMIC DNA]</scope>
    <source>
        <strain evidence="1 2">IMCC9719</strain>
    </source>
</reference>
<protein>
    <submittedName>
        <fullName evidence="1">Uncharacterized protein</fullName>
    </submittedName>
</protein>
<comment type="caution">
    <text evidence="1">The sequence shown here is derived from an EMBL/GenBank/DDBJ whole genome shotgun (WGS) entry which is preliminary data.</text>
</comment>
<dbReference type="Proteomes" id="UP000245506">
    <property type="component" value="Unassembled WGS sequence"/>
</dbReference>
<organism evidence="1 2">
    <name type="scientific">Leucothrix arctica</name>
    <dbReference type="NCBI Taxonomy" id="1481894"/>
    <lineage>
        <taxon>Bacteria</taxon>
        <taxon>Pseudomonadati</taxon>
        <taxon>Pseudomonadota</taxon>
        <taxon>Gammaproteobacteria</taxon>
        <taxon>Thiotrichales</taxon>
        <taxon>Thiotrichaceae</taxon>
        <taxon>Leucothrix</taxon>
    </lineage>
</organism>
<sequence>MSTVCKICVKAKEDDIVTFLEETLFDMDHEFTINVTGQALTQIERDSFLVGVEHPSIFSCTQATYKTTEIHFNSFNKMKKLSAILSEKINGIVIVNIYQSTASAGSWLCHDKGELLREIEFGDGEISIDSGVKFDFEADKIGTDISEAGEEECYVFGADDMDLYNHKLGLGVEVYQNSPAEWTNFKIDDVDTAPLIACLPSEKKWWKVW</sequence>
<gene>
    <name evidence="1" type="ORF">DKT75_06215</name>
</gene>
<proteinExistence type="predicted"/>
<dbReference type="AlphaFoldDB" id="A0A317CG27"/>
<accession>A0A317CG27</accession>
<keyword evidence="2" id="KW-1185">Reference proteome</keyword>
<dbReference type="RefSeq" id="WP_109822557.1">
    <property type="nucleotide sequence ID" value="NZ_QGKL01000019.1"/>
</dbReference>
<evidence type="ECO:0000313" key="2">
    <source>
        <dbReference type="Proteomes" id="UP000245506"/>
    </source>
</evidence>
<dbReference type="EMBL" id="QGKL01000019">
    <property type="protein sequence ID" value="PWQ97515.1"/>
    <property type="molecule type" value="Genomic_DNA"/>
</dbReference>